<dbReference type="InterPro" id="IPR052727">
    <property type="entry name" value="Rab4/Rab5_effector"/>
</dbReference>
<feature type="compositionally biased region" description="Acidic residues" evidence="6">
    <location>
        <begin position="617"/>
        <end position="626"/>
    </location>
</feature>
<evidence type="ECO:0000256" key="4">
    <source>
        <dbReference type="PROSITE-ProRule" id="PRU00042"/>
    </source>
</evidence>
<dbReference type="InterPro" id="IPR000306">
    <property type="entry name" value="Znf_FYVE"/>
</dbReference>
<dbReference type="Pfam" id="PF11464">
    <property type="entry name" value="Rbsn"/>
    <property type="match status" value="1"/>
</dbReference>
<dbReference type="SMART" id="SM00064">
    <property type="entry name" value="FYVE"/>
    <property type="match status" value="1"/>
</dbReference>
<dbReference type="PROSITE" id="PS00028">
    <property type="entry name" value="ZINC_FINGER_C2H2_1"/>
    <property type="match status" value="1"/>
</dbReference>
<feature type="domain" description="FYVE-type" evidence="9">
    <location>
        <begin position="149"/>
        <end position="262"/>
    </location>
</feature>
<accession>Q4RJV3</accession>
<name>Q4RJV3_TETNG</name>
<reference evidence="10" key="1">
    <citation type="journal article" date="2004" name="Nature">
        <title>Genome duplication in the teleost fish Tetraodon nigroviridis reveals the early vertebrate proto-karyotype.</title>
        <authorList>
            <person name="Jaillon O."/>
            <person name="Aury J.-M."/>
            <person name="Brunet F."/>
            <person name="Petit J.-L."/>
            <person name="Stange-Thomann N."/>
            <person name="Mauceli E."/>
            <person name="Bouneau L."/>
            <person name="Fischer C."/>
            <person name="Ozouf-Costaz C."/>
            <person name="Bernot A."/>
            <person name="Nicaud S."/>
            <person name="Jaffe D."/>
            <person name="Fisher S."/>
            <person name="Lutfalla G."/>
            <person name="Dossat C."/>
            <person name="Segurens B."/>
            <person name="Dasilva C."/>
            <person name="Salanoubat M."/>
            <person name="Levy M."/>
            <person name="Boudet N."/>
            <person name="Castellano S."/>
            <person name="Anthouard V."/>
            <person name="Jubin C."/>
            <person name="Castelli V."/>
            <person name="Katinka M."/>
            <person name="Vacherie B."/>
            <person name="Biemont C."/>
            <person name="Skalli Z."/>
            <person name="Cattolico L."/>
            <person name="Poulain J."/>
            <person name="De Berardinis V."/>
            <person name="Cruaud C."/>
            <person name="Duprat S."/>
            <person name="Brottier P."/>
            <person name="Coutanceau J.-P."/>
            <person name="Gouzy J."/>
            <person name="Parra G."/>
            <person name="Lardier G."/>
            <person name="Chapple C."/>
            <person name="McKernan K.J."/>
            <person name="McEwan P."/>
            <person name="Bosak S."/>
            <person name="Kellis M."/>
            <person name="Volff J.-N."/>
            <person name="Guigo R."/>
            <person name="Zody M.C."/>
            <person name="Mesirov J."/>
            <person name="Lindblad-Toh K."/>
            <person name="Birren B."/>
            <person name="Nusbaum C."/>
            <person name="Kahn D."/>
            <person name="Robinson-Rechavi M."/>
            <person name="Laudet V."/>
            <person name="Schachter V."/>
            <person name="Quetier F."/>
            <person name="Saurin W."/>
            <person name="Scarpelli C."/>
            <person name="Wincker P."/>
            <person name="Lander E.S."/>
            <person name="Weissenbach J."/>
            <person name="Roest Crollius H."/>
        </authorList>
    </citation>
    <scope>NUCLEOTIDE SEQUENCE [LARGE SCALE GENOMIC DNA]</scope>
</reference>
<feature type="compositionally biased region" description="Polar residues" evidence="6">
    <location>
        <begin position="653"/>
        <end position="666"/>
    </location>
</feature>
<dbReference type="Pfam" id="PF01363">
    <property type="entry name" value="FYVE"/>
    <property type="match status" value="1"/>
</dbReference>
<feature type="compositionally biased region" description="Acidic residues" evidence="6">
    <location>
        <begin position="638"/>
        <end position="647"/>
    </location>
</feature>
<dbReference type="InterPro" id="IPR021565">
    <property type="entry name" value="Rbsn_Rab-bd"/>
</dbReference>
<dbReference type="EMBL" id="CAAE01015033">
    <property type="protein sequence ID" value="CAG11329.1"/>
    <property type="molecule type" value="Genomic_DNA"/>
</dbReference>
<evidence type="ECO:0000256" key="6">
    <source>
        <dbReference type="SAM" id="MobiDB-lite"/>
    </source>
</evidence>
<dbReference type="GO" id="GO:0008270">
    <property type="term" value="F:zinc ion binding"/>
    <property type="evidence" value="ECO:0007669"/>
    <property type="project" value="UniProtKB-KW"/>
</dbReference>
<evidence type="ECO:0000259" key="9">
    <source>
        <dbReference type="PROSITE" id="PS50178"/>
    </source>
</evidence>
<feature type="domain" description="C2H2-type" evidence="8">
    <location>
        <begin position="10"/>
        <end position="38"/>
    </location>
</feature>
<dbReference type="SUPFAM" id="SSF140125">
    <property type="entry name" value="Rabenosyn-5 Rab-binding domain-like"/>
    <property type="match status" value="2"/>
</dbReference>
<dbReference type="InterPro" id="IPR013087">
    <property type="entry name" value="Znf_C2H2_type"/>
</dbReference>
<evidence type="ECO:0000256" key="1">
    <source>
        <dbReference type="ARBA" id="ARBA00022723"/>
    </source>
</evidence>
<dbReference type="Gene3D" id="4.10.860.20">
    <property type="entry name" value="Rabenosyn, Rab binding domain"/>
    <property type="match status" value="2"/>
</dbReference>
<keyword evidence="3" id="KW-0862">Zinc</keyword>
<feature type="non-terminal residue" evidence="10">
    <location>
        <position position="728"/>
    </location>
</feature>
<dbReference type="PROSITE" id="PS50157">
    <property type="entry name" value="ZINC_FINGER_C2H2_2"/>
    <property type="match status" value="1"/>
</dbReference>
<dbReference type="Gene3D" id="3.30.40.10">
    <property type="entry name" value="Zinc/RING finger domain, C3HC4 (zinc finger)"/>
    <property type="match status" value="1"/>
</dbReference>
<feature type="transmembrane region" description="Helical" evidence="7">
    <location>
        <begin position="288"/>
        <end position="310"/>
    </location>
</feature>
<dbReference type="PANTHER" id="PTHR13510">
    <property type="entry name" value="FYVE-FINGER-CONTAINING RAB5 EFFECTOR PROTEIN RABENOSYN-5-RELATED"/>
    <property type="match status" value="1"/>
</dbReference>
<dbReference type="CDD" id="cd15716">
    <property type="entry name" value="FYVE_RBNS5"/>
    <property type="match status" value="1"/>
</dbReference>
<dbReference type="InterPro" id="IPR017455">
    <property type="entry name" value="Znf_FYVE-rel"/>
</dbReference>
<organism evidence="10">
    <name type="scientific">Tetraodon nigroviridis</name>
    <name type="common">Spotted green pufferfish</name>
    <name type="synonym">Chelonodon nigroviridis</name>
    <dbReference type="NCBI Taxonomy" id="99883"/>
    <lineage>
        <taxon>Eukaryota</taxon>
        <taxon>Metazoa</taxon>
        <taxon>Chordata</taxon>
        <taxon>Craniata</taxon>
        <taxon>Vertebrata</taxon>
        <taxon>Euteleostomi</taxon>
        <taxon>Actinopterygii</taxon>
        <taxon>Neopterygii</taxon>
        <taxon>Teleostei</taxon>
        <taxon>Neoteleostei</taxon>
        <taxon>Acanthomorphata</taxon>
        <taxon>Eupercaria</taxon>
        <taxon>Tetraodontiformes</taxon>
        <taxon>Tetradontoidea</taxon>
        <taxon>Tetraodontidae</taxon>
        <taxon>Tetraodon</taxon>
    </lineage>
</organism>
<dbReference type="PROSITE" id="PS50178">
    <property type="entry name" value="ZF_FYVE"/>
    <property type="match status" value="1"/>
</dbReference>
<feature type="compositionally biased region" description="Basic and acidic residues" evidence="6">
    <location>
        <begin position="422"/>
        <end position="436"/>
    </location>
</feature>
<evidence type="ECO:0000259" key="8">
    <source>
        <dbReference type="PROSITE" id="PS50157"/>
    </source>
</evidence>
<protein>
    <submittedName>
        <fullName evidence="10">(spotted green pufferfish) hypothetical protein</fullName>
    </submittedName>
</protein>
<comment type="caution">
    <text evidence="10">The sequence shown here is derived from an EMBL/GenBank/DDBJ whole genome shotgun (WGS) entry which is preliminary data.</text>
</comment>
<evidence type="ECO:0000256" key="2">
    <source>
        <dbReference type="ARBA" id="ARBA00022771"/>
    </source>
</evidence>
<keyword evidence="2 4" id="KW-0863">Zinc-finger</keyword>
<keyword evidence="5" id="KW-0175">Coiled coil</keyword>
<keyword evidence="1" id="KW-0479">Metal-binding</keyword>
<dbReference type="KEGG" id="tng:GSTEN00033261G001"/>
<feature type="coiled-coil region" evidence="5">
    <location>
        <begin position="512"/>
        <end position="539"/>
    </location>
</feature>
<feature type="compositionally biased region" description="Basic and acidic residues" evidence="6">
    <location>
        <begin position="599"/>
        <end position="616"/>
    </location>
</feature>
<dbReference type="Pfam" id="PF16601">
    <property type="entry name" value="NPF"/>
    <property type="match status" value="1"/>
</dbReference>
<feature type="compositionally biased region" description="Basic and acidic residues" evidence="6">
    <location>
        <begin position="444"/>
        <end position="455"/>
    </location>
</feature>
<sequence length="728" mass="82763">ESSGEVKEGFLCPLCLKDLQSFYQLQEHYEEEHSGDERHVRGQLKSLVQKAKKAKDKLLKRDERPDTGSYESFYYGGVDPYMWEPQELGATRSHVEYFKKHRAARIDHYVIEVNKLIIRLEKLTSFDRVGSDAAKIRAVEKSVVSWVNDSDVPFCPDCGNKFNIRNRRHHCRLCGSIMCRKCMEFVPLPLAQKLISGTREALCIAGSPVHSQSLPSGGGSSSSSGMGPRRGSISSLSSVTSMLEEKDDEKIRCCHHCMDKLLKRQEKLEEKDHVPDVVKLYEVKRTSFLTSFLSFIPVSFLCVWGFLFFIRNLSSCQRLRMCMEKVDEKAPEYIRMAESLNAGETTYNLDTAGGLRLEVQKYYELIDALSKKILTLGLKGDPPPHPKAVQLQRMIRYSATLFVQEKLLGLMSLPTKEKYEELKEKRKEEQEKRLQQERLAAQESLRRRQESERKRAPPGTNGELPLAPRAPRMTKAQGWLPSAESANTRTELDDPLLQQIENIQSFLRQAREARRMDEVAMLEENLRQLQDEYDQQQTSLAIALLPGAGAQEESPPRLRSLGGHVTPPGGEGQNGNSLNPFDEEDSTPVEEESSNPFLEDIKREHEETTNGKKEYNPFDEDEEEGEDKQANAVPGNPFEEEEEDDSDAVNPFLDTTGSSPGVSTNPFDEDDDDEVVPDVDVIEEELLLQQIDNIRAYIFDAKLSGRLDEVELLSQNLRELQLTLQEQK</sequence>
<keyword evidence="7" id="KW-0812">Transmembrane</keyword>
<dbReference type="InterPro" id="IPR013083">
    <property type="entry name" value="Znf_RING/FYVE/PHD"/>
</dbReference>
<dbReference type="InterPro" id="IPR036531">
    <property type="entry name" value="Rbsn_Rab-bd_sf"/>
</dbReference>
<proteinExistence type="predicted"/>
<feature type="compositionally biased region" description="Acidic residues" evidence="6">
    <location>
        <begin position="581"/>
        <end position="593"/>
    </location>
</feature>
<evidence type="ECO:0000256" key="3">
    <source>
        <dbReference type="ARBA" id="ARBA00022833"/>
    </source>
</evidence>
<keyword evidence="7" id="KW-0472">Membrane</keyword>
<reference evidence="10" key="2">
    <citation type="submission" date="2004-02" db="EMBL/GenBank/DDBJ databases">
        <authorList>
            <consortium name="Genoscope"/>
            <consortium name="Whitehead Institute Centre for Genome Research"/>
        </authorList>
    </citation>
    <scope>NUCLEOTIDE SEQUENCE</scope>
</reference>
<feature type="region of interest" description="Disordered" evidence="6">
    <location>
        <begin position="209"/>
        <end position="234"/>
    </location>
</feature>
<evidence type="ECO:0000256" key="5">
    <source>
        <dbReference type="SAM" id="Coils"/>
    </source>
</evidence>
<feature type="region of interest" description="Disordered" evidence="6">
    <location>
        <begin position="548"/>
        <end position="673"/>
    </location>
</feature>
<evidence type="ECO:0000256" key="7">
    <source>
        <dbReference type="SAM" id="Phobius"/>
    </source>
</evidence>
<feature type="compositionally biased region" description="Low complexity" evidence="6">
    <location>
        <begin position="211"/>
        <end position="234"/>
    </location>
</feature>
<feature type="non-terminal residue" evidence="10">
    <location>
        <position position="1"/>
    </location>
</feature>
<dbReference type="SUPFAM" id="SSF57903">
    <property type="entry name" value="FYVE/PHD zinc finger"/>
    <property type="match status" value="1"/>
</dbReference>
<dbReference type="InterPro" id="IPR011011">
    <property type="entry name" value="Znf_FYVE_PHD"/>
</dbReference>
<dbReference type="PANTHER" id="PTHR13510:SF44">
    <property type="entry name" value="RABENOSYN-5"/>
    <property type="match status" value="1"/>
</dbReference>
<evidence type="ECO:0000313" key="10">
    <source>
        <dbReference type="EMBL" id="CAG11329.1"/>
    </source>
</evidence>
<keyword evidence="7" id="KW-1133">Transmembrane helix</keyword>
<gene>
    <name evidence="10" type="ORF">GSTENG00033261001</name>
</gene>
<dbReference type="AlphaFoldDB" id="Q4RJV3"/>
<dbReference type="OrthoDB" id="166134at2759"/>
<feature type="region of interest" description="Disordered" evidence="6">
    <location>
        <begin position="422"/>
        <end position="493"/>
    </location>
</feature>